<gene>
    <name evidence="3" type="ORF">UPYG_G00005540</name>
</gene>
<feature type="chain" id="PRO_5044883777" description="Immunoglobulin V-set domain-containing protein" evidence="2">
    <location>
        <begin position="23"/>
        <end position="282"/>
    </location>
</feature>
<dbReference type="EMBL" id="JAGEUA010000001">
    <property type="protein sequence ID" value="KAL1020849.1"/>
    <property type="molecule type" value="Genomic_DNA"/>
</dbReference>
<sequence length="282" mass="31905">MGLKMKIIILLLSVLEICRVQGQERTHVYAQIHGYVLMRFIFPPYYNPHEKLCFKLIQWEFIAVLSNRGYVSNLLKGRVSKTEYNGLMEIRIWNLQQADAGEFRCVVMGTQLHIYHDFHLDMNSGEWRHAFPPLPPVNVTVRPSTVSLSFSPDISGPVVSKDHHDNRSVSWHLGEWLLTGLCISTLILISFVIIAVVHRRAKNKCGATCSESVDHIVSCVPQEDDIVVYTTVDFKPPVIPTTELYANLQTIHSSSPRRGHDPETERENAGTVVYSIVAGIPC</sequence>
<evidence type="ECO:0000256" key="1">
    <source>
        <dbReference type="SAM" id="Phobius"/>
    </source>
</evidence>
<dbReference type="SUPFAM" id="SSF48726">
    <property type="entry name" value="Immunoglobulin"/>
    <property type="match status" value="1"/>
</dbReference>
<dbReference type="Gene3D" id="2.60.40.10">
    <property type="entry name" value="Immunoglobulins"/>
    <property type="match status" value="1"/>
</dbReference>
<evidence type="ECO:0000313" key="4">
    <source>
        <dbReference type="Proteomes" id="UP001557470"/>
    </source>
</evidence>
<protein>
    <recommendedName>
        <fullName evidence="5">Immunoglobulin V-set domain-containing protein</fullName>
    </recommendedName>
</protein>
<feature type="signal peptide" evidence="2">
    <location>
        <begin position="1"/>
        <end position="22"/>
    </location>
</feature>
<name>A0ABD0XJU7_UMBPY</name>
<dbReference type="InterPro" id="IPR013783">
    <property type="entry name" value="Ig-like_fold"/>
</dbReference>
<dbReference type="InterPro" id="IPR036179">
    <property type="entry name" value="Ig-like_dom_sf"/>
</dbReference>
<reference evidence="3 4" key="1">
    <citation type="submission" date="2024-06" db="EMBL/GenBank/DDBJ databases">
        <authorList>
            <person name="Pan Q."/>
            <person name="Wen M."/>
            <person name="Jouanno E."/>
            <person name="Zahm M."/>
            <person name="Klopp C."/>
            <person name="Cabau C."/>
            <person name="Louis A."/>
            <person name="Berthelot C."/>
            <person name="Parey E."/>
            <person name="Roest Crollius H."/>
            <person name="Montfort J."/>
            <person name="Robinson-Rechavi M."/>
            <person name="Bouchez O."/>
            <person name="Lampietro C."/>
            <person name="Lopez Roques C."/>
            <person name="Donnadieu C."/>
            <person name="Postlethwait J."/>
            <person name="Bobe J."/>
            <person name="Verreycken H."/>
            <person name="Guiguen Y."/>
        </authorList>
    </citation>
    <scope>NUCLEOTIDE SEQUENCE [LARGE SCALE GENOMIC DNA]</scope>
    <source>
        <strain evidence="3">Up_M1</strain>
        <tissue evidence="3">Testis</tissue>
    </source>
</reference>
<dbReference type="Proteomes" id="UP001557470">
    <property type="component" value="Unassembled WGS sequence"/>
</dbReference>
<evidence type="ECO:0008006" key="5">
    <source>
        <dbReference type="Google" id="ProtNLM"/>
    </source>
</evidence>
<keyword evidence="2" id="KW-0732">Signal</keyword>
<keyword evidence="1" id="KW-1133">Transmembrane helix</keyword>
<proteinExistence type="predicted"/>
<feature type="transmembrane region" description="Helical" evidence="1">
    <location>
        <begin position="176"/>
        <end position="197"/>
    </location>
</feature>
<dbReference type="AlphaFoldDB" id="A0ABD0XJU7"/>
<keyword evidence="4" id="KW-1185">Reference proteome</keyword>
<keyword evidence="1" id="KW-0472">Membrane</keyword>
<comment type="caution">
    <text evidence="3">The sequence shown here is derived from an EMBL/GenBank/DDBJ whole genome shotgun (WGS) entry which is preliminary data.</text>
</comment>
<organism evidence="3 4">
    <name type="scientific">Umbra pygmaea</name>
    <name type="common">Eastern mudminnow</name>
    <dbReference type="NCBI Taxonomy" id="75934"/>
    <lineage>
        <taxon>Eukaryota</taxon>
        <taxon>Metazoa</taxon>
        <taxon>Chordata</taxon>
        <taxon>Craniata</taxon>
        <taxon>Vertebrata</taxon>
        <taxon>Euteleostomi</taxon>
        <taxon>Actinopterygii</taxon>
        <taxon>Neopterygii</taxon>
        <taxon>Teleostei</taxon>
        <taxon>Protacanthopterygii</taxon>
        <taxon>Esociformes</taxon>
        <taxon>Umbridae</taxon>
        <taxon>Umbra</taxon>
    </lineage>
</organism>
<keyword evidence="1" id="KW-0812">Transmembrane</keyword>
<evidence type="ECO:0000313" key="3">
    <source>
        <dbReference type="EMBL" id="KAL1020849.1"/>
    </source>
</evidence>
<evidence type="ECO:0000256" key="2">
    <source>
        <dbReference type="SAM" id="SignalP"/>
    </source>
</evidence>
<accession>A0ABD0XJU7</accession>